<keyword evidence="4" id="KW-1185">Reference proteome</keyword>
<evidence type="ECO:0000313" key="5">
    <source>
        <dbReference type="RefSeq" id="XP_036365430.1"/>
    </source>
</evidence>
<proteinExistence type="predicted"/>
<feature type="region of interest" description="Disordered" evidence="1">
    <location>
        <begin position="154"/>
        <end position="202"/>
    </location>
</feature>
<accession>A0A7E6FDM0</accession>
<name>A0A7E6FDM0_9MOLL</name>
<feature type="region of interest" description="Disordered" evidence="1">
    <location>
        <begin position="235"/>
        <end position="259"/>
    </location>
</feature>
<keyword evidence="2" id="KW-1133">Transmembrane helix</keyword>
<sequence>MNIYSLSTFAFFVFTATNGELTHSSEDPLVIKFSHRLPSKGARIWEKCLRYTKCLARFTCRHQNCNDNKCSCLRGFAFFKNHRKCIKGARHYENCNPERNSRCIRFPWLRKERSSYFCQCNRTGRQQTSANLRRTDGIMDKCVLNVFSVTHRNESIPESSTKKLTSKESMKTSKPRKKSSRLFTPKEFTSTRNGHSRSNLSSTQNNTYITLRIKRIKRAATMVTASRNSAMAPNATVSNTTASGPTTTASNTTASGNTATKLPKTTVPITTINMKSLISLLANYTVTEQYNNATISDNIYDSPKHNETITFATRQDNETITFATRQESIKSTPETTLASSSFTSASDLSAAKDTGDMFRTVSVSAEQNWKTHRPRLLPVIVTETLTSENLINTTSRWTVSKDLPINNSSTEVISSALPRNITKNSLNETKSADVFITSSTLVDSVITSQATSLNINWTARPSRLSLAIETEAATPENLIDTTLNEALSKDLLRNNSSIRDTSNTLLGNVSETFTQTITTTLNQFHDNLQAESSSTTTKYLFRNIPTRTEPPKVSIHKTTNDINNISSTLAPTRNFFLTYSGKAAIPAAIIVSVVVVCLLAAILIIVGIVFYRKQRNRLSLRTNVNEASQKTLRSRSNNTTENVENTNKIEQSHHFINEAFTDDQQLST</sequence>
<protein>
    <submittedName>
        <fullName evidence="5">GPI-anchored protein pfl2 isoform X1</fullName>
    </submittedName>
</protein>
<dbReference type="RefSeq" id="XP_036365430.1">
    <property type="nucleotide sequence ID" value="XM_036509537.1"/>
</dbReference>
<feature type="compositionally biased region" description="Low complexity" evidence="1">
    <location>
        <begin position="238"/>
        <end position="259"/>
    </location>
</feature>
<keyword evidence="2" id="KW-0812">Transmembrane</keyword>
<feature type="transmembrane region" description="Helical" evidence="2">
    <location>
        <begin position="583"/>
        <end position="611"/>
    </location>
</feature>
<organism evidence="4 5">
    <name type="scientific">Octopus sinensis</name>
    <name type="common">East Asian common octopus</name>
    <dbReference type="NCBI Taxonomy" id="2607531"/>
    <lineage>
        <taxon>Eukaryota</taxon>
        <taxon>Metazoa</taxon>
        <taxon>Spiralia</taxon>
        <taxon>Lophotrochozoa</taxon>
        <taxon>Mollusca</taxon>
        <taxon>Cephalopoda</taxon>
        <taxon>Coleoidea</taxon>
        <taxon>Octopodiformes</taxon>
        <taxon>Octopoda</taxon>
        <taxon>Incirrata</taxon>
        <taxon>Octopodidae</taxon>
        <taxon>Octopus</taxon>
    </lineage>
</organism>
<reference evidence="5" key="1">
    <citation type="submission" date="2025-08" db="UniProtKB">
        <authorList>
            <consortium name="RefSeq"/>
        </authorList>
    </citation>
    <scope>IDENTIFICATION</scope>
</reference>
<feature type="chain" id="PRO_5028992516" evidence="3">
    <location>
        <begin position="20"/>
        <end position="668"/>
    </location>
</feature>
<evidence type="ECO:0000256" key="1">
    <source>
        <dbReference type="SAM" id="MobiDB-lite"/>
    </source>
</evidence>
<feature type="compositionally biased region" description="Polar residues" evidence="1">
    <location>
        <begin position="187"/>
        <end position="202"/>
    </location>
</feature>
<evidence type="ECO:0000313" key="4">
    <source>
        <dbReference type="Proteomes" id="UP000515154"/>
    </source>
</evidence>
<keyword evidence="2" id="KW-0472">Membrane</keyword>
<dbReference type="AlphaFoldDB" id="A0A7E6FDM0"/>
<feature type="signal peptide" evidence="3">
    <location>
        <begin position="1"/>
        <end position="19"/>
    </location>
</feature>
<gene>
    <name evidence="5" type="primary">LOC118766236</name>
</gene>
<evidence type="ECO:0000256" key="2">
    <source>
        <dbReference type="SAM" id="Phobius"/>
    </source>
</evidence>
<evidence type="ECO:0000256" key="3">
    <source>
        <dbReference type="SAM" id="SignalP"/>
    </source>
</evidence>
<dbReference type="KEGG" id="osn:118766236"/>
<keyword evidence="3" id="KW-0732">Signal</keyword>
<dbReference type="Proteomes" id="UP000515154">
    <property type="component" value="Linkage group LG15"/>
</dbReference>